<accession>A0ABV7NM48</accession>
<dbReference type="PANTHER" id="PTHR30386:SF17">
    <property type="entry name" value="ALKALINE PROTEASE SECRETION PROTEIN APRE"/>
    <property type="match status" value="1"/>
</dbReference>
<evidence type="ECO:0000256" key="8">
    <source>
        <dbReference type="ARBA" id="ARBA00023136"/>
    </source>
</evidence>
<comment type="similarity">
    <text evidence="2 9">Belongs to the membrane fusion protein (MFP) (TC 8.A.1) family.</text>
</comment>
<protein>
    <recommendedName>
        <fullName evidence="9">Membrane fusion protein (MFP) family protein</fullName>
    </recommendedName>
</protein>
<evidence type="ECO:0000313" key="13">
    <source>
        <dbReference type="EMBL" id="MFC3444070.1"/>
    </source>
</evidence>
<dbReference type="PRINTS" id="PR01490">
    <property type="entry name" value="RTXTOXIND"/>
</dbReference>
<keyword evidence="8 9" id="KW-0472">Membrane</keyword>
<gene>
    <name evidence="13" type="ORF">ACFOKF_23250</name>
</gene>
<evidence type="ECO:0000256" key="7">
    <source>
        <dbReference type="ARBA" id="ARBA00022989"/>
    </source>
</evidence>
<feature type="region of interest" description="Disordered" evidence="10">
    <location>
        <begin position="9"/>
        <end position="37"/>
    </location>
</feature>
<dbReference type="PANTHER" id="PTHR30386">
    <property type="entry name" value="MEMBRANE FUSION SUBUNIT OF EMRAB-TOLC MULTIDRUG EFFLUX PUMP"/>
    <property type="match status" value="1"/>
</dbReference>
<dbReference type="Proteomes" id="UP001595681">
    <property type="component" value="Unassembled WGS sequence"/>
</dbReference>
<dbReference type="InterPro" id="IPR050739">
    <property type="entry name" value="MFP"/>
</dbReference>
<evidence type="ECO:0000256" key="9">
    <source>
        <dbReference type="RuleBase" id="RU365093"/>
    </source>
</evidence>
<dbReference type="Pfam" id="PF25994">
    <property type="entry name" value="HH_AprE"/>
    <property type="match status" value="1"/>
</dbReference>
<dbReference type="Pfam" id="PF26002">
    <property type="entry name" value="Beta-barrel_AprE"/>
    <property type="match status" value="1"/>
</dbReference>
<dbReference type="InterPro" id="IPR010129">
    <property type="entry name" value="T1SS_HlyD"/>
</dbReference>
<evidence type="ECO:0000256" key="6">
    <source>
        <dbReference type="ARBA" id="ARBA00022692"/>
    </source>
</evidence>
<sequence>MKLDFLTGATAGNGDGGKGAGKPPHRPTIVPRHDPLPGQLDDARPVIRVGLGVAILFFGLLVGFALLAPISGASQSAGEVTASGTPVIIQPERGGVINQYQVREGQMVKAGQPLVRLNGVRSAAEAQQAQARRDALRAQQARLIAERDGADAIAFPPELMARMSDPAVTASMQAQQAIFVRHRSVMEADRRIADTQLATAQAQRIASARQLTLIRDELASVQTLYDKGFARKSQLRALQRSVAQLEADTQSGAGDVERTGLQARRVSDEQAMQVATQLGEVEEQLAQVDPALRIKQYDAQRDLLRSPVDGRISGLARLGPGSVLSPGQTVMEVVPSSRSLIVETRIKPTDIDDVQIGAPVKLNFTSIKPSGQTSFAGKVLTLSPAQVKDGERGEGHYRAQIRIDNPKALAQAGIRLQPGLPVSVQVITRDRTVFDYLFSPLIDTMRTGFREE</sequence>
<dbReference type="InterPro" id="IPR058982">
    <property type="entry name" value="Beta-barrel_AprE"/>
</dbReference>
<dbReference type="Gene3D" id="2.40.50.100">
    <property type="match status" value="1"/>
</dbReference>
<keyword evidence="6 9" id="KW-0812">Transmembrane</keyword>
<keyword evidence="7 9" id="KW-1133">Transmembrane helix</keyword>
<dbReference type="EMBL" id="JBHRVU010000005">
    <property type="protein sequence ID" value="MFC3444070.1"/>
    <property type="molecule type" value="Genomic_DNA"/>
</dbReference>
<dbReference type="RefSeq" id="WP_380798967.1">
    <property type="nucleotide sequence ID" value="NZ_JBHRVU010000005.1"/>
</dbReference>
<dbReference type="SUPFAM" id="SSF111369">
    <property type="entry name" value="HlyD-like secretion proteins"/>
    <property type="match status" value="1"/>
</dbReference>
<evidence type="ECO:0000256" key="4">
    <source>
        <dbReference type="ARBA" id="ARBA00022475"/>
    </source>
</evidence>
<keyword evidence="3 9" id="KW-0813">Transport</keyword>
<evidence type="ECO:0000259" key="11">
    <source>
        <dbReference type="Pfam" id="PF25994"/>
    </source>
</evidence>
<evidence type="ECO:0000259" key="12">
    <source>
        <dbReference type="Pfam" id="PF26002"/>
    </source>
</evidence>
<organism evidence="13 14">
    <name type="scientific">Sphingobium rhizovicinum</name>
    <dbReference type="NCBI Taxonomy" id="432308"/>
    <lineage>
        <taxon>Bacteria</taxon>
        <taxon>Pseudomonadati</taxon>
        <taxon>Pseudomonadota</taxon>
        <taxon>Alphaproteobacteria</taxon>
        <taxon>Sphingomonadales</taxon>
        <taxon>Sphingomonadaceae</taxon>
        <taxon>Sphingobium</taxon>
    </lineage>
</organism>
<name>A0ABV7NM48_9SPHN</name>
<reference evidence="14" key="1">
    <citation type="journal article" date="2019" name="Int. J. Syst. Evol. Microbiol.">
        <title>The Global Catalogue of Microorganisms (GCM) 10K type strain sequencing project: providing services to taxonomists for standard genome sequencing and annotation.</title>
        <authorList>
            <consortium name="The Broad Institute Genomics Platform"/>
            <consortium name="The Broad Institute Genome Sequencing Center for Infectious Disease"/>
            <person name="Wu L."/>
            <person name="Ma J."/>
        </authorList>
    </citation>
    <scope>NUCLEOTIDE SEQUENCE [LARGE SCALE GENOMIC DNA]</scope>
    <source>
        <strain evidence="14">CCM 7491</strain>
    </source>
</reference>
<proteinExistence type="inferred from homology"/>
<keyword evidence="14" id="KW-1185">Reference proteome</keyword>
<evidence type="ECO:0000256" key="2">
    <source>
        <dbReference type="ARBA" id="ARBA00009477"/>
    </source>
</evidence>
<evidence type="ECO:0000313" key="14">
    <source>
        <dbReference type="Proteomes" id="UP001595681"/>
    </source>
</evidence>
<keyword evidence="5 9" id="KW-0997">Cell inner membrane</keyword>
<dbReference type="NCBIfam" id="TIGR01843">
    <property type="entry name" value="type_I_hlyD"/>
    <property type="match status" value="1"/>
</dbReference>
<evidence type="ECO:0000256" key="1">
    <source>
        <dbReference type="ARBA" id="ARBA00004377"/>
    </source>
</evidence>
<evidence type="ECO:0000256" key="3">
    <source>
        <dbReference type="ARBA" id="ARBA00022448"/>
    </source>
</evidence>
<evidence type="ECO:0000256" key="5">
    <source>
        <dbReference type="ARBA" id="ARBA00022519"/>
    </source>
</evidence>
<feature type="compositionally biased region" description="Gly residues" evidence="10">
    <location>
        <begin position="11"/>
        <end position="20"/>
    </location>
</feature>
<evidence type="ECO:0000256" key="10">
    <source>
        <dbReference type="SAM" id="MobiDB-lite"/>
    </source>
</evidence>
<feature type="domain" description="AprE-like beta-barrel" evidence="12">
    <location>
        <begin position="340"/>
        <end position="428"/>
    </location>
</feature>
<comment type="caution">
    <text evidence="13">The sequence shown here is derived from an EMBL/GenBank/DDBJ whole genome shotgun (WGS) entry which is preliminary data.</text>
</comment>
<feature type="transmembrane region" description="Helical" evidence="9">
    <location>
        <begin position="46"/>
        <end position="68"/>
    </location>
</feature>
<dbReference type="Gene3D" id="2.40.30.170">
    <property type="match status" value="1"/>
</dbReference>
<dbReference type="InterPro" id="IPR058781">
    <property type="entry name" value="HH_AprE-like"/>
</dbReference>
<feature type="domain" description="AprE-like long alpha-helical hairpin" evidence="11">
    <location>
        <begin position="123"/>
        <end position="292"/>
    </location>
</feature>
<comment type="subcellular location">
    <subcellularLocation>
        <location evidence="1 9">Cell inner membrane</location>
        <topology evidence="1 9">Single-pass membrane protein</topology>
    </subcellularLocation>
</comment>
<keyword evidence="4 9" id="KW-1003">Cell membrane</keyword>